<name>A0A9Q0FP83_9ROSI</name>
<gene>
    <name evidence="2" type="ORF">Tsubulata_045396</name>
</gene>
<keyword evidence="3" id="KW-1185">Reference proteome</keyword>
<sequence>MGNKDVTEAIQKVAVAYDCKFVDDVVSHQLKQFVTDAINKFAVICKLRRMKSMPGGTHRGSKRSVGGNFPVRADDDALGGTRITGIVESGHSEEIVRR</sequence>
<comment type="caution">
    <text evidence="2">The sequence shown here is derived from an EMBL/GenBank/DDBJ whole genome shotgun (WGS) entry which is preliminary data.</text>
</comment>
<evidence type="ECO:0000256" key="1">
    <source>
        <dbReference type="SAM" id="MobiDB-lite"/>
    </source>
</evidence>
<proteinExistence type="predicted"/>
<protein>
    <submittedName>
        <fullName evidence="2">Uncharacterized protein</fullName>
    </submittedName>
</protein>
<reference evidence="2" key="1">
    <citation type="submission" date="2022-02" db="EMBL/GenBank/DDBJ databases">
        <authorList>
            <person name="Henning P.M."/>
            <person name="McCubbin A.G."/>
            <person name="Shore J.S."/>
        </authorList>
    </citation>
    <scope>NUCLEOTIDE SEQUENCE</scope>
    <source>
        <strain evidence="2">F60SS</strain>
        <tissue evidence="2">Leaves</tissue>
    </source>
</reference>
<feature type="region of interest" description="Disordered" evidence="1">
    <location>
        <begin position="53"/>
        <end position="73"/>
    </location>
</feature>
<organism evidence="2 3">
    <name type="scientific">Turnera subulata</name>
    <dbReference type="NCBI Taxonomy" id="218843"/>
    <lineage>
        <taxon>Eukaryota</taxon>
        <taxon>Viridiplantae</taxon>
        <taxon>Streptophyta</taxon>
        <taxon>Embryophyta</taxon>
        <taxon>Tracheophyta</taxon>
        <taxon>Spermatophyta</taxon>
        <taxon>Magnoliopsida</taxon>
        <taxon>eudicotyledons</taxon>
        <taxon>Gunneridae</taxon>
        <taxon>Pentapetalae</taxon>
        <taxon>rosids</taxon>
        <taxon>fabids</taxon>
        <taxon>Malpighiales</taxon>
        <taxon>Passifloraceae</taxon>
        <taxon>Turnera</taxon>
    </lineage>
</organism>
<accession>A0A9Q0FP83</accession>
<dbReference type="AlphaFoldDB" id="A0A9Q0FP83"/>
<dbReference type="Gene3D" id="3.90.230.10">
    <property type="entry name" value="Creatinase/methionine aminopeptidase superfamily"/>
    <property type="match status" value="1"/>
</dbReference>
<evidence type="ECO:0000313" key="2">
    <source>
        <dbReference type="EMBL" id="KAJ4834354.1"/>
    </source>
</evidence>
<evidence type="ECO:0000313" key="3">
    <source>
        <dbReference type="Proteomes" id="UP001141552"/>
    </source>
</evidence>
<feature type="non-terminal residue" evidence="2">
    <location>
        <position position="98"/>
    </location>
</feature>
<reference evidence="2" key="2">
    <citation type="journal article" date="2023" name="Plants (Basel)">
        <title>Annotation of the Turnera subulata (Passifloraceae) Draft Genome Reveals the S-Locus Evolved after the Divergence of Turneroideae from Passifloroideae in a Stepwise Manner.</title>
        <authorList>
            <person name="Henning P.M."/>
            <person name="Roalson E.H."/>
            <person name="Mir W."/>
            <person name="McCubbin A.G."/>
            <person name="Shore J.S."/>
        </authorList>
    </citation>
    <scope>NUCLEOTIDE SEQUENCE</scope>
    <source>
        <strain evidence="2">F60SS</strain>
    </source>
</reference>
<dbReference type="OrthoDB" id="1708160at2759"/>
<dbReference type="InterPro" id="IPR036005">
    <property type="entry name" value="Creatinase/aminopeptidase-like"/>
</dbReference>
<dbReference type="Proteomes" id="UP001141552">
    <property type="component" value="Unassembled WGS sequence"/>
</dbReference>
<dbReference type="EMBL" id="JAKUCV010004719">
    <property type="protein sequence ID" value="KAJ4834354.1"/>
    <property type="molecule type" value="Genomic_DNA"/>
</dbReference>